<dbReference type="AlphaFoldDB" id="A0A482WSN0"/>
<feature type="transmembrane region" description="Helical" evidence="1">
    <location>
        <begin position="65"/>
        <end position="94"/>
    </location>
</feature>
<protein>
    <recommendedName>
        <fullName evidence="4">G-protein coupled receptors family 1 profile domain-containing protein</fullName>
    </recommendedName>
</protein>
<evidence type="ECO:0000313" key="3">
    <source>
        <dbReference type="Proteomes" id="UP000291343"/>
    </source>
</evidence>
<evidence type="ECO:0000256" key="1">
    <source>
        <dbReference type="SAM" id="Phobius"/>
    </source>
</evidence>
<accession>A0A482WSN0</accession>
<organism evidence="2 3">
    <name type="scientific">Laodelphax striatellus</name>
    <name type="common">Small brown planthopper</name>
    <name type="synonym">Delphax striatella</name>
    <dbReference type="NCBI Taxonomy" id="195883"/>
    <lineage>
        <taxon>Eukaryota</taxon>
        <taxon>Metazoa</taxon>
        <taxon>Ecdysozoa</taxon>
        <taxon>Arthropoda</taxon>
        <taxon>Hexapoda</taxon>
        <taxon>Insecta</taxon>
        <taxon>Pterygota</taxon>
        <taxon>Neoptera</taxon>
        <taxon>Paraneoptera</taxon>
        <taxon>Hemiptera</taxon>
        <taxon>Auchenorrhyncha</taxon>
        <taxon>Fulgoroidea</taxon>
        <taxon>Delphacidae</taxon>
        <taxon>Criomorphinae</taxon>
        <taxon>Laodelphax</taxon>
    </lineage>
</organism>
<proteinExistence type="predicted"/>
<sequence length="120" mass="13363">MDLLGLPDNVTSDSLSCLWEKRRANTSIWIDGRSNLNISLTLLDECDFEVQLPTSRMTSHRNMAWWLQIAWSTVFGIMLAVAIGGNSIVMWIVLGSNNKSPVIKQKGPITFTAKLNKVVA</sequence>
<comment type="caution">
    <text evidence="2">The sequence shown here is derived from an EMBL/GenBank/DDBJ whole genome shotgun (WGS) entry which is preliminary data.</text>
</comment>
<gene>
    <name evidence="2" type="ORF">LSTR_LSTR008838</name>
</gene>
<dbReference type="SMR" id="A0A482WSN0"/>
<keyword evidence="1" id="KW-1133">Transmembrane helix</keyword>
<dbReference type="Proteomes" id="UP000291343">
    <property type="component" value="Unassembled WGS sequence"/>
</dbReference>
<dbReference type="OrthoDB" id="5981855at2759"/>
<keyword evidence="3" id="KW-1185">Reference proteome</keyword>
<reference evidence="2 3" key="1">
    <citation type="journal article" date="2017" name="Gigascience">
        <title>Genome sequence of the small brown planthopper, Laodelphax striatellus.</title>
        <authorList>
            <person name="Zhu J."/>
            <person name="Jiang F."/>
            <person name="Wang X."/>
            <person name="Yang P."/>
            <person name="Bao Y."/>
            <person name="Zhao W."/>
            <person name="Wang W."/>
            <person name="Lu H."/>
            <person name="Wang Q."/>
            <person name="Cui N."/>
            <person name="Li J."/>
            <person name="Chen X."/>
            <person name="Luo L."/>
            <person name="Yu J."/>
            <person name="Kang L."/>
            <person name="Cui F."/>
        </authorList>
    </citation>
    <scope>NUCLEOTIDE SEQUENCE [LARGE SCALE GENOMIC DNA]</scope>
    <source>
        <strain evidence="2">Lst14</strain>
    </source>
</reference>
<dbReference type="EMBL" id="QKKF02026262">
    <property type="protein sequence ID" value="RZF36503.1"/>
    <property type="molecule type" value="Genomic_DNA"/>
</dbReference>
<keyword evidence="1" id="KW-0472">Membrane</keyword>
<dbReference type="InParanoid" id="A0A482WSN0"/>
<evidence type="ECO:0008006" key="4">
    <source>
        <dbReference type="Google" id="ProtNLM"/>
    </source>
</evidence>
<name>A0A482WSN0_LAOST</name>
<keyword evidence="1" id="KW-0812">Transmembrane</keyword>
<evidence type="ECO:0000313" key="2">
    <source>
        <dbReference type="EMBL" id="RZF36503.1"/>
    </source>
</evidence>